<proteinExistence type="predicted"/>
<reference evidence="1" key="1">
    <citation type="journal article" date="2023" name="Mol. Ecol. Resour.">
        <title>Chromosome-level genome assembly of a triploid poplar Populus alba 'Berolinensis'.</title>
        <authorList>
            <person name="Chen S."/>
            <person name="Yu Y."/>
            <person name="Wang X."/>
            <person name="Wang S."/>
            <person name="Zhang T."/>
            <person name="Zhou Y."/>
            <person name="He R."/>
            <person name="Meng N."/>
            <person name="Wang Y."/>
            <person name="Liu W."/>
            <person name="Liu Z."/>
            <person name="Liu J."/>
            <person name="Guo Q."/>
            <person name="Huang H."/>
            <person name="Sederoff R.R."/>
            <person name="Wang G."/>
            <person name="Qu G."/>
            <person name="Chen S."/>
        </authorList>
    </citation>
    <scope>NUCLEOTIDE SEQUENCE</scope>
    <source>
        <strain evidence="1">SC-2020</strain>
    </source>
</reference>
<evidence type="ECO:0000313" key="2">
    <source>
        <dbReference type="Proteomes" id="UP001164929"/>
    </source>
</evidence>
<sequence length="101" mass="11395">MRLRCAWGPAFIARCGIMAFHFKISVPAETMYVTYFHCLSSCFTFDDVKDEDLTHQNVFMTLSVDVTAVSKLAGRGDVNVLQVILFFTVLRQFCSCDGNLL</sequence>
<protein>
    <submittedName>
        <fullName evidence="1">Uncharacterized protein</fullName>
    </submittedName>
</protein>
<comment type="caution">
    <text evidence="1">The sequence shown here is derived from an EMBL/GenBank/DDBJ whole genome shotgun (WGS) entry which is preliminary data.</text>
</comment>
<gene>
    <name evidence="1" type="ORF">NC653_024696</name>
</gene>
<name>A0AAD6MA08_9ROSI</name>
<dbReference type="EMBL" id="JAQIZT010000010">
    <property type="protein sequence ID" value="KAJ6981376.1"/>
    <property type="molecule type" value="Genomic_DNA"/>
</dbReference>
<dbReference type="Proteomes" id="UP001164929">
    <property type="component" value="Chromosome 10"/>
</dbReference>
<accession>A0AAD6MA08</accession>
<organism evidence="1 2">
    <name type="scientific">Populus alba x Populus x berolinensis</name>
    <dbReference type="NCBI Taxonomy" id="444605"/>
    <lineage>
        <taxon>Eukaryota</taxon>
        <taxon>Viridiplantae</taxon>
        <taxon>Streptophyta</taxon>
        <taxon>Embryophyta</taxon>
        <taxon>Tracheophyta</taxon>
        <taxon>Spermatophyta</taxon>
        <taxon>Magnoliopsida</taxon>
        <taxon>eudicotyledons</taxon>
        <taxon>Gunneridae</taxon>
        <taxon>Pentapetalae</taxon>
        <taxon>rosids</taxon>
        <taxon>fabids</taxon>
        <taxon>Malpighiales</taxon>
        <taxon>Salicaceae</taxon>
        <taxon>Saliceae</taxon>
        <taxon>Populus</taxon>
    </lineage>
</organism>
<evidence type="ECO:0000313" key="1">
    <source>
        <dbReference type="EMBL" id="KAJ6981376.1"/>
    </source>
</evidence>
<keyword evidence="2" id="KW-1185">Reference proteome</keyword>
<dbReference type="AlphaFoldDB" id="A0AAD6MA08"/>